<organism evidence="2">
    <name type="scientific">uncultured Mycobacteriales bacterium</name>
    <dbReference type="NCBI Taxonomy" id="581187"/>
    <lineage>
        <taxon>Bacteria</taxon>
        <taxon>Bacillati</taxon>
        <taxon>Actinomycetota</taxon>
        <taxon>Actinomycetes</taxon>
        <taxon>Mycobacteriales</taxon>
        <taxon>environmental samples</taxon>
    </lineage>
</organism>
<protein>
    <submittedName>
        <fullName evidence="2">Uncharacterized protein</fullName>
    </submittedName>
</protein>
<feature type="compositionally biased region" description="Basic and acidic residues" evidence="1">
    <location>
        <begin position="27"/>
        <end position="44"/>
    </location>
</feature>
<evidence type="ECO:0000256" key="1">
    <source>
        <dbReference type="SAM" id="MobiDB-lite"/>
    </source>
</evidence>
<reference evidence="2" key="1">
    <citation type="submission" date="2020-02" db="EMBL/GenBank/DDBJ databases">
        <authorList>
            <person name="Meier V. D."/>
        </authorList>
    </citation>
    <scope>NUCLEOTIDE SEQUENCE</scope>
    <source>
        <strain evidence="2">AVDCRST_MAG41</strain>
    </source>
</reference>
<gene>
    <name evidence="2" type="ORF">AVDCRST_MAG41-920</name>
</gene>
<sequence>GRSSPGPGVPAPGARGPAQPDVAGVHDTADRRRPGLGRGRDAGDLRPGLAAPGPGVRDGARLGARLAPAGRSQPRHGRLPGGAVPTVRGGVRRRAGTAGRRLHRPRGDLDRPGPGAGDAARRAPRRPGGDVPERPHRGAGGGQTGRPGRDGEEPGVLRAAPAARDRGPRRSGAL</sequence>
<feature type="compositionally biased region" description="Basic and acidic residues" evidence="1">
    <location>
        <begin position="127"/>
        <end position="136"/>
    </location>
</feature>
<accession>A0A6J4HUH1</accession>
<evidence type="ECO:0000313" key="2">
    <source>
        <dbReference type="EMBL" id="CAA9231433.1"/>
    </source>
</evidence>
<dbReference type="EMBL" id="CADCTP010000097">
    <property type="protein sequence ID" value="CAA9231433.1"/>
    <property type="molecule type" value="Genomic_DNA"/>
</dbReference>
<feature type="compositionally biased region" description="Low complexity" evidence="1">
    <location>
        <begin position="1"/>
        <end position="18"/>
    </location>
</feature>
<feature type="non-terminal residue" evidence="2">
    <location>
        <position position="174"/>
    </location>
</feature>
<dbReference type="AlphaFoldDB" id="A0A6J4HUH1"/>
<proteinExistence type="predicted"/>
<feature type="compositionally biased region" description="Basic residues" evidence="1">
    <location>
        <begin position="90"/>
        <end position="104"/>
    </location>
</feature>
<feature type="compositionally biased region" description="Low complexity" evidence="1">
    <location>
        <begin position="45"/>
        <end position="71"/>
    </location>
</feature>
<name>A0A6J4HUH1_9ACTN</name>
<feature type="region of interest" description="Disordered" evidence="1">
    <location>
        <begin position="1"/>
        <end position="174"/>
    </location>
</feature>
<feature type="non-terminal residue" evidence="2">
    <location>
        <position position="1"/>
    </location>
</feature>